<dbReference type="Proteomes" id="UP001152561">
    <property type="component" value="Unassembled WGS sequence"/>
</dbReference>
<evidence type="ECO:0000313" key="2">
    <source>
        <dbReference type="Proteomes" id="UP001152561"/>
    </source>
</evidence>
<comment type="caution">
    <text evidence="1">The sequence shown here is derived from an EMBL/GenBank/DDBJ whole genome shotgun (WGS) entry which is preliminary data.</text>
</comment>
<dbReference type="AlphaFoldDB" id="A0A9Q1RUG2"/>
<sequence>MAEKSKFKTLCSSKYKSDDDRFFLISTFILMLGKDIEIKLYDKRNLTLSSLPFQANSHVLSIQSEKLVLHSRY</sequence>
<reference evidence="2" key="1">
    <citation type="journal article" date="2023" name="Proc. Natl. Acad. Sci. U.S.A.">
        <title>Genomic and structural basis for evolution of tropane alkaloid biosynthesis.</title>
        <authorList>
            <person name="Wanga Y.-J."/>
            <person name="Taina T."/>
            <person name="Yua J.-Y."/>
            <person name="Lia J."/>
            <person name="Xua B."/>
            <person name="Chenc J."/>
            <person name="D'Auriad J.C."/>
            <person name="Huanga J.-P."/>
            <person name="Huanga S.-X."/>
        </authorList>
    </citation>
    <scope>NUCLEOTIDE SEQUENCE [LARGE SCALE GENOMIC DNA]</scope>
    <source>
        <strain evidence="2">cv. KIB-2019</strain>
    </source>
</reference>
<gene>
    <name evidence="1" type="ORF">K7X08_010388</name>
</gene>
<accession>A0A9Q1RUG2</accession>
<dbReference type="EMBL" id="JAJAGQ010000001">
    <property type="protein sequence ID" value="KAJ8573877.1"/>
    <property type="molecule type" value="Genomic_DNA"/>
</dbReference>
<keyword evidence="2" id="KW-1185">Reference proteome</keyword>
<name>A0A9Q1RUG2_9SOLA</name>
<organism evidence="1 2">
    <name type="scientific">Anisodus acutangulus</name>
    <dbReference type="NCBI Taxonomy" id="402998"/>
    <lineage>
        <taxon>Eukaryota</taxon>
        <taxon>Viridiplantae</taxon>
        <taxon>Streptophyta</taxon>
        <taxon>Embryophyta</taxon>
        <taxon>Tracheophyta</taxon>
        <taxon>Spermatophyta</taxon>
        <taxon>Magnoliopsida</taxon>
        <taxon>eudicotyledons</taxon>
        <taxon>Gunneridae</taxon>
        <taxon>Pentapetalae</taxon>
        <taxon>asterids</taxon>
        <taxon>lamiids</taxon>
        <taxon>Solanales</taxon>
        <taxon>Solanaceae</taxon>
        <taxon>Solanoideae</taxon>
        <taxon>Hyoscyameae</taxon>
        <taxon>Anisodus</taxon>
    </lineage>
</organism>
<evidence type="ECO:0000313" key="1">
    <source>
        <dbReference type="EMBL" id="KAJ8573877.1"/>
    </source>
</evidence>
<proteinExistence type="predicted"/>
<protein>
    <submittedName>
        <fullName evidence="1">Uncharacterized protein</fullName>
    </submittedName>
</protein>